<dbReference type="InterPro" id="IPR051198">
    <property type="entry name" value="BchE-like"/>
</dbReference>
<dbReference type="InterPro" id="IPR023404">
    <property type="entry name" value="rSAM_horseshoe"/>
</dbReference>
<evidence type="ECO:0000256" key="6">
    <source>
        <dbReference type="ARBA" id="ARBA00023004"/>
    </source>
</evidence>
<evidence type="ECO:0000313" key="10">
    <source>
        <dbReference type="EMBL" id="HDX33364.1"/>
    </source>
</evidence>
<dbReference type="InterPro" id="IPR006638">
    <property type="entry name" value="Elp3/MiaA/NifB-like_rSAM"/>
</dbReference>
<dbReference type="PROSITE" id="PS51332">
    <property type="entry name" value="B12_BINDING"/>
    <property type="match status" value="1"/>
</dbReference>
<dbReference type="GO" id="GO:0003824">
    <property type="term" value="F:catalytic activity"/>
    <property type="evidence" value="ECO:0007669"/>
    <property type="project" value="InterPro"/>
</dbReference>
<evidence type="ECO:0000259" key="9">
    <source>
        <dbReference type="PROSITE" id="PS51918"/>
    </source>
</evidence>
<dbReference type="SFLD" id="SFLDG01082">
    <property type="entry name" value="B12-binding_domain_containing"/>
    <property type="match status" value="1"/>
</dbReference>
<keyword evidence="5" id="KW-0479">Metal-binding</keyword>
<keyword evidence="7" id="KW-0411">Iron-sulfur</keyword>
<dbReference type="GO" id="GO:0005829">
    <property type="term" value="C:cytosol"/>
    <property type="evidence" value="ECO:0007669"/>
    <property type="project" value="TreeGrafter"/>
</dbReference>
<organism evidence="10">
    <name type="scientific">Caldilinea aerophila</name>
    <dbReference type="NCBI Taxonomy" id="133453"/>
    <lineage>
        <taxon>Bacteria</taxon>
        <taxon>Bacillati</taxon>
        <taxon>Chloroflexota</taxon>
        <taxon>Caldilineae</taxon>
        <taxon>Caldilineales</taxon>
        <taxon>Caldilineaceae</taxon>
        <taxon>Caldilinea</taxon>
    </lineage>
</organism>
<keyword evidence="6" id="KW-0408">Iron</keyword>
<dbReference type="Pfam" id="PF02310">
    <property type="entry name" value="B12-binding"/>
    <property type="match status" value="1"/>
</dbReference>
<feature type="domain" description="B12-binding" evidence="8">
    <location>
        <begin position="1"/>
        <end position="130"/>
    </location>
</feature>
<dbReference type="GO" id="GO:0031419">
    <property type="term" value="F:cobalamin binding"/>
    <property type="evidence" value="ECO:0007669"/>
    <property type="project" value="InterPro"/>
</dbReference>
<dbReference type="EMBL" id="DSMG01000190">
    <property type="protein sequence ID" value="HDX33364.1"/>
    <property type="molecule type" value="Genomic_DNA"/>
</dbReference>
<evidence type="ECO:0000256" key="3">
    <source>
        <dbReference type="ARBA" id="ARBA00022679"/>
    </source>
</evidence>
<evidence type="ECO:0000256" key="7">
    <source>
        <dbReference type="ARBA" id="ARBA00023014"/>
    </source>
</evidence>
<dbReference type="CDD" id="cd01335">
    <property type="entry name" value="Radical_SAM"/>
    <property type="match status" value="1"/>
</dbReference>
<evidence type="ECO:0000259" key="8">
    <source>
        <dbReference type="PROSITE" id="PS51332"/>
    </source>
</evidence>
<evidence type="ECO:0000256" key="4">
    <source>
        <dbReference type="ARBA" id="ARBA00022691"/>
    </source>
</evidence>
<dbReference type="Gene3D" id="3.80.30.20">
    <property type="entry name" value="tm_1862 like domain"/>
    <property type="match status" value="1"/>
</dbReference>
<name>A0A7C1JFM8_9CHLR</name>
<proteinExistence type="predicted"/>
<dbReference type="InterPro" id="IPR006158">
    <property type="entry name" value="Cobalamin-bd"/>
</dbReference>
<keyword evidence="4" id="KW-0949">S-adenosyl-L-methionine</keyword>
<keyword evidence="3" id="KW-0808">Transferase</keyword>
<comment type="caution">
    <text evidence="10">The sequence shown here is derived from an EMBL/GenBank/DDBJ whole genome shotgun (WGS) entry which is preliminary data.</text>
</comment>
<evidence type="ECO:0000256" key="1">
    <source>
        <dbReference type="ARBA" id="ARBA00001966"/>
    </source>
</evidence>
<gene>
    <name evidence="10" type="ORF">ENQ20_18055</name>
</gene>
<dbReference type="PANTHER" id="PTHR43409:SF7">
    <property type="entry name" value="BLL1977 PROTEIN"/>
    <property type="match status" value="1"/>
</dbReference>
<dbReference type="InterPro" id="IPR007197">
    <property type="entry name" value="rSAM"/>
</dbReference>
<dbReference type="InterPro" id="IPR034466">
    <property type="entry name" value="Methyltransferase_Class_B"/>
</dbReference>
<protein>
    <submittedName>
        <fullName evidence="10">B12-binding domain-containing radical SAM protein</fullName>
    </submittedName>
</protein>
<dbReference type="SMART" id="SM00729">
    <property type="entry name" value="Elp3"/>
    <property type="match status" value="1"/>
</dbReference>
<reference evidence="10" key="1">
    <citation type="journal article" date="2020" name="mSystems">
        <title>Genome- and Community-Level Interaction Insights into Carbon Utilization and Element Cycling Functions of Hydrothermarchaeota in Hydrothermal Sediment.</title>
        <authorList>
            <person name="Zhou Z."/>
            <person name="Liu Y."/>
            <person name="Xu W."/>
            <person name="Pan J."/>
            <person name="Luo Z.H."/>
            <person name="Li M."/>
        </authorList>
    </citation>
    <scope>NUCLEOTIDE SEQUENCE [LARGE SCALE GENOMIC DNA]</scope>
    <source>
        <strain evidence="10">SpSt-289</strain>
    </source>
</reference>
<dbReference type="Gene3D" id="3.40.50.280">
    <property type="entry name" value="Cobalamin-binding domain"/>
    <property type="match status" value="1"/>
</dbReference>
<dbReference type="AlphaFoldDB" id="A0A7C1JFM8"/>
<feature type="domain" description="Radical SAM core" evidence="9">
    <location>
        <begin position="160"/>
        <end position="382"/>
    </location>
</feature>
<dbReference type="Pfam" id="PF04055">
    <property type="entry name" value="Radical_SAM"/>
    <property type="match status" value="1"/>
</dbReference>
<dbReference type="SFLD" id="SFLDS00029">
    <property type="entry name" value="Radical_SAM"/>
    <property type="match status" value="1"/>
</dbReference>
<comment type="cofactor">
    <cofactor evidence="1">
        <name>[4Fe-4S] cluster</name>
        <dbReference type="ChEBI" id="CHEBI:49883"/>
    </cofactor>
</comment>
<evidence type="ECO:0000256" key="5">
    <source>
        <dbReference type="ARBA" id="ARBA00022723"/>
    </source>
</evidence>
<evidence type="ECO:0000256" key="2">
    <source>
        <dbReference type="ARBA" id="ARBA00022603"/>
    </source>
</evidence>
<dbReference type="InterPro" id="IPR058240">
    <property type="entry name" value="rSAM_sf"/>
</dbReference>
<dbReference type="SFLD" id="SFLDG01123">
    <property type="entry name" value="methyltransferase_(Class_B)"/>
    <property type="match status" value="1"/>
</dbReference>
<dbReference type="PROSITE" id="PS51918">
    <property type="entry name" value="RADICAL_SAM"/>
    <property type="match status" value="1"/>
</dbReference>
<dbReference type="SUPFAM" id="SSF102114">
    <property type="entry name" value="Radical SAM enzymes"/>
    <property type="match status" value="1"/>
</dbReference>
<accession>A0A7C1JFM8</accession>
<dbReference type="GO" id="GO:0051539">
    <property type="term" value="F:4 iron, 4 sulfur cluster binding"/>
    <property type="evidence" value="ECO:0007669"/>
    <property type="project" value="UniProtKB-KW"/>
</dbReference>
<sequence length="446" mass="50958">MRRVVLIQPRRDGRIFGKAPGSPYTLMRLASLVPEEIPVEIWDENLRDLELDTLREGDLVGITSMTVTIERAEQIARRAMKQGAGVVVGGVHATLMPEHVATFAHSVMVGEGYFTWQQLIQDFAAEGIKGMKPIYEDQRWAELEGLATITDRVIAMVDENKNYWTPYLEITRGCPRNCDFCTAIRVSGRRMRFRPVDEVIDEIKRRKIKRFFLTDDNFGLNFTIAPDYCAELFEELAKLDLQGWTCQSEMSIAKHPELLEMSVAAHLDKHFIGFESINPDNRSSLGGKSKGKADQTREAIRAIRKTGVGVVGLFVMGFDSDTPETFQAMWDFIRTSELDSVSTTMLTPYPGTPFREVVEREGRLLDVPWSHYDTAHLTFIPKNFTVEELRAAYDWLCRKIYSPYQIARRGLRSLGRYPLSKAGRKIFGSFSTDYGYRRTYAYRNAL</sequence>
<dbReference type="PANTHER" id="PTHR43409">
    <property type="entry name" value="ANAEROBIC MAGNESIUM-PROTOPORPHYRIN IX MONOMETHYL ESTER CYCLASE-RELATED"/>
    <property type="match status" value="1"/>
</dbReference>
<keyword evidence="2" id="KW-0489">Methyltransferase</keyword>
<dbReference type="GO" id="GO:0046872">
    <property type="term" value="F:metal ion binding"/>
    <property type="evidence" value="ECO:0007669"/>
    <property type="project" value="UniProtKB-KW"/>
</dbReference>